<sequence>RASASSRRAPASSGEFWRCSPARRVLNVFLVKLKNKGVVR</sequence>
<dbReference type="EMBL" id="LXQA011348045">
    <property type="protein sequence ID" value="MCI94126.1"/>
    <property type="molecule type" value="Genomic_DNA"/>
</dbReference>
<name>A0A392W119_9FABA</name>
<organism evidence="1 2">
    <name type="scientific">Trifolium medium</name>
    <dbReference type="NCBI Taxonomy" id="97028"/>
    <lineage>
        <taxon>Eukaryota</taxon>
        <taxon>Viridiplantae</taxon>
        <taxon>Streptophyta</taxon>
        <taxon>Embryophyta</taxon>
        <taxon>Tracheophyta</taxon>
        <taxon>Spermatophyta</taxon>
        <taxon>Magnoliopsida</taxon>
        <taxon>eudicotyledons</taxon>
        <taxon>Gunneridae</taxon>
        <taxon>Pentapetalae</taxon>
        <taxon>rosids</taxon>
        <taxon>fabids</taxon>
        <taxon>Fabales</taxon>
        <taxon>Fabaceae</taxon>
        <taxon>Papilionoideae</taxon>
        <taxon>50 kb inversion clade</taxon>
        <taxon>NPAAA clade</taxon>
        <taxon>Hologalegina</taxon>
        <taxon>IRL clade</taxon>
        <taxon>Trifolieae</taxon>
        <taxon>Trifolium</taxon>
    </lineage>
</organism>
<dbReference type="Proteomes" id="UP000265520">
    <property type="component" value="Unassembled WGS sequence"/>
</dbReference>
<accession>A0A392W119</accession>
<evidence type="ECO:0000313" key="2">
    <source>
        <dbReference type="Proteomes" id="UP000265520"/>
    </source>
</evidence>
<dbReference type="AlphaFoldDB" id="A0A392W119"/>
<comment type="caution">
    <text evidence="1">The sequence shown here is derived from an EMBL/GenBank/DDBJ whole genome shotgun (WGS) entry which is preliminary data.</text>
</comment>
<feature type="non-terminal residue" evidence="1">
    <location>
        <position position="1"/>
    </location>
</feature>
<evidence type="ECO:0000313" key="1">
    <source>
        <dbReference type="EMBL" id="MCI94126.1"/>
    </source>
</evidence>
<keyword evidence="2" id="KW-1185">Reference proteome</keyword>
<protein>
    <submittedName>
        <fullName evidence="1">Uncharacterized protein</fullName>
    </submittedName>
</protein>
<proteinExistence type="predicted"/>
<reference evidence="1 2" key="1">
    <citation type="journal article" date="2018" name="Front. Plant Sci.">
        <title>Red Clover (Trifolium pratense) and Zigzag Clover (T. medium) - A Picture of Genomic Similarities and Differences.</title>
        <authorList>
            <person name="Dluhosova J."/>
            <person name="Istvanek J."/>
            <person name="Nedelnik J."/>
            <person name="Repkova J."/>
        </authorList>
    </citation>
    <scope>NUCLEOTIDE SEQUENCE [LARGE SCALE GENOMIC DNA]</scope>
    <source>
        <strain evidence="2">cv. 10/8</strain>
        <tissue evidence="1">Leaf</tissue>
    </source>
</reference>